<gene>
    <name evidence="2" type="ORF">SAMN04488116_0798</name>
</gene>
<dbReference type="STRING" id="570519.SAMN04488116_0798"/>
<dbReference type="PROSITE" id="PS50042">
    <property type="entry name" value="CNMP_BINDING_3"/>
    <property type="match status" value="1"/>
</dbReference>
<proteinExistence type="predicted"/>
<dbReference type="SUPFAM" id="SSF46785">
    <property type="entry name" value="Winged helix' DNA-binding domain"/>
    <property type="match status" value="1"/>
</dbReference>
<reference evidence="3" key="1">
    <citation type="submission" date="2016-11" db="EMBL/GenBank/DDBJ databases">
        <authorList>
            <person name="Varghese N."/>
            <person name="Submissions S."/>
        </authorList>
    </citation>
    <scope>NUCLEOTIDE SEQUENCE [LARGE SCALE GENOMIC DNA]</scope>
    <source>
        <strain evidence="3">DSM 22638</strain>
    </source>
</reference>
<protein>
    <submittedName>
        <fullName evidence="2">cAMP-binding domain of CRP or a regulatory subunit of cAMP-dependent protein kinases</fullName>
    </submittedName>
</protein>
<dbReference type="EMBL" id="FQWL01000001">
    <property type="protein sequence ID" value="SHG29290.1"/>
    <property type="molecule type" value="Genomic_DNA"/>
</dbReference>
<name>A0A1M5IMV6_9FLAO</name>
<keyword evidence="2" id="KW-0808">Transferase</keyword>
<dbReference type="Pfam" id="PF00027">
    <property type="entry name" value="cNMP_binding"/>
    <property type="match status" value="1"/>
</dbReference>
<dbReference type="CDD" id="cd00038">
    <property type="entry name" value="CAP_ED"/>
    <property type="match status" value="1"/>
</dbReference>
<dbReference type="Gene3D" id="2.60.120.10">
    <property type="entry name" value="Jelly Rolls"/>
    <property type="match status" value="1"/>
</dbReference>
<evidence type="ECO:0000313" key="2">
    <source>
        <dbReference type="EMBL" id="SHG29290.1"/>
    </source>
</evidence>
<feature type="domain" description="Cyclic nucleotide-binding" evidence="1">
    <location>
        <begin position="28"/>
        <end position="127"/>
    </location>
</feature>
<dbReference type="InterPro" id="IPR014710">
    <property type="entry name" value="RmlC-like_jellyroll"/>
</dbReference>
<evidence type="ECO:0000313" key="3">
    <source>
        <dbReference type="Proteomes" id="UP000184532"/>
    </source>
</evidence>
<accession>A0A1M5IMV6</accession>
<evidence type="ECO:0000259" key="1">
    <source>
        <dbReference type="PROSITE" id="PS50042"/>
    </source>
</evidence>
<dbReference type="InterPro" id="IPR000595">
    <property type="entry name" value="cNMP-bd_dom"/>
</dbReference>
<dbReference type="Proteomes" id="UP000184532">
    <property type="component" value="Unassembled WGS sequence"/>
</dbReference>
<dbReference type="RefSeq" id="WP_073176580.1">
    <property type="nucleotide sequence ID" value="NZ_FQWL01000001.1"/>
</dbReference>
<dbReference type="OrthoDB" id="5457083at2"/>
<dbReference type="InterPro" id="IPR018490">
    <property type="entry name" value="cNMP-bd_dom_sf"/>
</dbReference>
<dbReference type="AlphaFoldDB" id="A0A1M5IMV6"/>
<sequence>MIRTNITLSNYMNKLWEAGNVGVRREAFGPKQEIIAQDRRYTKVHVITEGIVKCFISDENGKEFIQEFLGVGMEFGELEAFNNLTTICSVTSITNLETLSLSHNLYNKLLDEDRVFNKLIMKSLADKIRYKAPRHSYQHAYPIEDNIIRLKETFPEFTEVISKKDIANYIGVTPRSLNRALKELKEKSDRSK</sequence>
<dbReference type="GO" id="GO:0016301">
    <property type="term" value="F:kinase activity"/>
    <property type="evidence" value="ECO:0007669"/>
    <property type="project" value="UniProtKB-KW"/>
</dbReference>
<keyword evidence="3" id="KW-1185">Reference proteome</keyword>
<organism evidence="2 3">
    <name type="scientific">Flagellimonas flava</name>
    <dbReference type="NCBI Taxonomy" id="570519"/>
    <lineage>
        <taxon>Bacteria</taxon>
        <taxon>Pseudomonadati</taxon>
        <taxon>Bacteroidota</taxon>
        <taxon>Flavobacteriia</taxon>
        <taxon>Flavobacteriales</taxon>
        <taxon>Flavobacteriaceae</taxon>
        <taxon>Flagellimonas</taxon>
    </lineage>
</organism>
<dbReference type="SUPFAM" id="SSF51206">
    <property type="entry name" value="cAMP-binding domain-like"/>
    <property type="match status" value="1"/>
</dbReference>
<dbReference type="InterPro" id="IPR036390">
    <property type="entry name" value="WH_DNA-bd_sf"/>
</dbReference>
<keyword evidence="2" id="KW-0418">Kinase</keyword>